<dbReference type="eggNOG" id="ENOG502SWZK">
    <property type="taxonomic scope" value="Eukaryota"/>
</dbReference>
<reference evidence="9 10" key="1">
    <citation type="journal article" date="2013" name="Front. Plant Sci.">
        <title>The Reference Genome of the Halophytic Plant Eutrema salsugineum.</title>
        <authorList>
            <person name="Yang R."/>
            <person name="Jarvis D.E."/>
            <person name="Chen H."/>
            <person name="Beilstein M.A."/>
            <person name="Grimwood J."/>
            <person name="Jenkins J."/>
            <person name="Shu S."/>
            <person name="Prochnik S."/>
            <person name="Xin M."/>
            <person name="Ma C."/>
            <person name="Schmutz J."/>
            <person name="Wing R.A."/>
            <person name="Mitchell-Olds T."/>
            <person name="Schumaker K.S."/>
            <person name="Wang X."/>
        </authorList>
    </citation>
    <scope>NUCLEOTIDE SEQUENCE [LARGE SCALE GENOMIC DNA]</scope>
</reference>
<feature type="transmembrane region" description="Helical" evidence="8">
    <location>
        <begin position="7"/>
        <end position="26"/>
    </location>
</feature>
<keyword evidence="4" id="KW-0372">Hormone</keyword>
<gene>
    <name evidence="9" type="ORF">EUTSA_v10023902mg</name>
</gene>
<accession>V4MDV6</accession>
<evidence type="ECO:0000256" key="1">
    <source>
        <dbReference type="ARBA" id="ARBA00004613"/>
    </source>
</evidence>
<keyword evidence="5" id="KW-0732">Signal</keyword>
<evidence type="ECO:0000256" key="5">
    <source>
        <dbReference type="ARBA" id="ARBA00022729"/>
    </source>
</evidence>
<keyword evidence="8" id="KW-1133">Transmembrane helix</keyword>
<dbReference type="Pfam" id="PF05498">
    <property type="entry name" value="RALF"/>
    <property type="match status" value="1"/>
</dbReference>
<dbReference type="PANTHER" id="PTHR34270">
    <property type="entry name" value="PROTEIN RALF-LIKE 15-RELATED"/>
    <property type="match status" value="1"/>
</dbReference>
<evidence type="ECO:0000313" key="9">
    <source>
        <dbReference type="EMBL" id="ESQ29426.1"/>
    </source>
</evidence>
<dbReference type="InterPro" id="IPR008801">
    <property type="entry name" value="RALF"/>
</dbReference>
<dbReference type="GO" id="GO:0040008">
    <property type="term" value="P:regulation of growth"/>
    <property type="evidence" value="ECO:0007669"/>
    <property type="project" value="UniProtKB-ARBA"/>
</dbReference>
<dbReference type="GO" id="GO:0005179">
    <property type="term" value="F:hormone activity"/>
    <property type="evidence" value="ECO:0007669"/>
    <property type="project" value="UniProtKB-KW"/>
</dbReference>
<keyword evidence="3" id="KW-0964">Secreted</keyword>
<evidence type="ECO:0000256" key="8">
    <source>
        <dbReference type="SAM" id="Phobius"/>
    </source>
</evidence>
<dbReference type="GO" id="GO:0005576">
    <property type="term" value="C:extracellular region"/>
    <property type="evidence" value="ECO:0007669"/>
    <property type="project" value="UniProtKB-SubCell"/>
</dbReference>
<dbReference type="KEGG" id="eus:EUTSA_v10023902mg"/>
<proteinExistence type="inferred from homology"/>
<evidence type="ECO:0000256" key="7">
    <source>
        <dbReference type="ARBA" id="ARBA00037228"/>
    </source>
</evidence>
<keyword evidence="8" id="KW-0472">Membrane</keyword>
<dbReference type="PANTHER" id="PTHR34270:SF3">
    <property type="entry name" value="PROTEIN RALF-LIKE 16-RELATED"/>
    <property type="match status" value="1"/>
</dbReference>
<comment type="subcellular location">
    <subcellularLocation>
        <location evidence="1">Secreted</location>
    </subcellularLocation>
</comment>
<organism evidence="9 10">
    <name type="scientific">Eutrema salsugineum</name>
    <name type="common">Saltwater cress</name>
    <name type="synonym">Sisymbrium salsugineum</name>
    <dbReference type="NCBI Taxonomy" id="72664"/>
    <lineage>
        <taxon>Eukaryota</taxon>
        <taxon>Viridiplantae</taxon>
        <taxon>Streptophyta</taxon>
        <taxon>Embryophyta</taxon>
        <taxon>Tracheophyta</taxon>
        <taxon>Spermatophyta</taxon>
        <taxon>Magnoliopsida</taxon>
        <taxon>eudicotyledons</taxon>
        <taxon>Gunneridae</taxon>
        <taxon>Pentapetalae</taxon>
        <taxon>rosids</taxon>
        <taxon>malvids</taxon>
        <taxon>Brassicales</taxon>
        <taxon>Brassicaceae</taxon>
        <taxon>Eutremeae</taxon>
        <taxon>Eutrema</taxon>
    </lineage>
</organism>
<evidence type="ECO:0000313" key="10">
    <source>
        <dbReference type="Proteomes" id="UP000030689"/>
    </source>
</evidence>
<dbReference type="EMBL" id="KI517881">
    <property type="protein sequence ID" value="ESQ29426.1"/>
    <property type="molecule type" value="Genomic_DNA"/>
</dbReference>
<keyword evidence="8" id="KW-0812">Transmembrane</keyword>
<keyword evidence="10" id="KW-1185">Reference proteome</keyword>
<name>V4MDV6_EUTSA</name>
<dbReference type="OMA" id="THCYREK"/>
<protein>
    <submittedName>
        <fullName evidence="9">Uncharacterized protein</fullName>
    </submittedName>
</protein>
<comment type="similarity">
    <text evidence="2">Belongs to the plant rapid alkalinization factor (RALF) family.</text>
</comment>
<evidence type="ECO:0000256" key="3">
    <source>
        <dbReference type="ARBA" id="ARBA00022525"/>
    </source>
</evidence>
<evidence type="ECO:0000256" key="6">
    <source>
        <dbReference type="ARBA" id="ARBA00023157"/>
    </source>
</evidence>
<sequence>MAASKKSLTTFLIVTMVIILSLFGGIGEAGRSLGYGAIAKDTIPGCSSTNPKSCGEVPVNKYHRGCEKSERCRSDDSIFMNFTIKYNVLLF</sequence>
<dbReference type="AlphaFoldDB" id="V4MDV6"/>
<comment type="function">
    <text evidence="7">Cell signaling peptide that may regulate plant stress, growth, and development. Mediates a rapid alkalinization of extracellular space by mediating a transient increase in the cytoplasmic Ca(2+) concentration leading to a calcium-dependent signaling events through a cell surface receptor and a concomitant activation of some intracellular mitogen-activated protein kinases.</text>
</comment>
<evidence type="ECO:0000256" key="4">
    <source>
        <dbReference type="ARBA" id="ARBA00022702"/>
    </source>
</evidence>
<dbReference type="Proteomes" id="UP000030689">
    <property type="component" value="Unassembled WGS sequence"/>
</dbReference>
<dbReference type="Gramene" id="ESQ29426">
    <property type="protein sequence ID" value="ESQ29426"/>
    <property type="gene ID" value="EUTSA_v10023902mg"/>
</dbReference>
<keyword evidence="6" id="KW-1015">Disulfide bond</keyword>
<evidence type="ECO:0000256" key="2">
    <source>
        <dbReference type="ARBA" id="ARBA00009178"/>
    </source>
</evidence>